<feature type="transmembrane region" description="Helical" evidence="4">
    <location>
        <begin position="40"/>
        <end position="59"/>
    </location>
</feature>
<dbReference type="InterPro" id="IPR011990">
    <property type="entry name" value="TPR-like_helical_dom_sf"/>
</dbReference>
<gene>
    <name evidence="5" type="ORF">HNQ70_002079</name>
</gene>
<evidence type="ECO:0000256" key="1">
    <source>
        <dbReference type="ARBA" id="ARBA00022737"/>
    </source>
</evidence>
<feature type="compositionally biased region" description="Low complexity" evidence="3">
    <location>
        <begin position="279"/>
        <end position="314"/>
    </location>
</feature>
<proteinExistence type="predicted"/>
<keyword evidence="4" id="KW-0812">Transmembrane</keyword>
<sequence>MSIIEQTLRRLDGDAPPGPLQSEAIHASAVFERRPRRTPIVLAVLAALGLAGAGAWFAWTGMVSPGAVATVSKPPVPPVSSMPSSPIPAPSPAAAVEQVRPDPAPAARAPGVGPTGFEGALPAPHAGPARAERAAAGWIDEAAPWVRRGAEQYIAGQRDDAFAIWRESLAGIPAHHLLLNVAQYSDASLARRTFEEMAGQFPVFLVKGRGARLHLLAYLNGERNDRMRDGIAHQLGNDAPGWVSAAGFRAGILQPSPRFRPDADEAPAARPQGRPVAQAAGSSTRTLAAAAAAGQRGQASERAADPAAGRAGPAQEQAGDERAGDALRQAQALIDGRQHVEALFMLRSAPADARERWTFHYLVGVAEMGLGRREQAMAALGEAIRIAPHQPQPWVQRAVLQQERKDHNAALADLRRAAEISPRLPEIHLNAGYSADALGRTKEARDAYVRFLDLSASRAHFHESRQWVARRLRDLGVDGNGS</sequence>
<evidence type="ECO:0000256" key="2">
    <source>
        <dbReference type="ARBA" id="ARBA00022803"/>
    </source>
</evidence>
<dbReference type="Proteomes" id="UP000532440">
    <property type="component" value="Unassembled WGS sequence"/>
</dbReference>
<evidence type="ECO:0000256" key="4">
    <source>
        <dbReference type="SAM" id="Phobius"/>
    </source>
</evidence>
<keyword evidence="1" id="KW-0677">Repeat</keyword>
<dbReference type="Gene3D" id="1.25.40.10">
    <property type="entry name" value="Tetratricopeptide repeat domain"/>
    <property type="match status" value="1"/>
</dbReference>
<keyword evidence="4" id="KW-1133">Transmembrane helix</keyword>
<keyword evidence="2" id="KW-0802">TPR repeat</keyword>
<dbReference type="SMART" id="SM00028">
    <property type="entry name" value="TPR"/>
    <property type="match status" value="4"/>
</dbReference>
<keyword evidence="4" id="KW-0472">Membrane</keyword>
<keyword evidence="6" id="KW-1185">Reference proteome</keyword>
<dbReference type="InterPro" id="IPR019734">
    <property type="entry name" value="TPR_rpt"/>
</dbReference>
<dbReference type="SUPFAM" id="SSF48452">
    <property type="entry name" value="TPR-like"/>
    <property type="match status" value="1"/>
</dbReference>
<dbReference type="InterPro" id="IPR050498">
    <property type="entry name" value="Ycf3"/>
</dbReference>
<dbReference type="PANTHER" id="PTHR44858">
    <property type="entry name" value="TETRATRICOPEPTIDE REPEAT PROTEIN 6"/>
    <property type="match status" value="1"/>
</dbReference>
<name>A0A7W8M993_9BURK</name>
<evidence type="ECO:0000313" key="6">
    <source>
        <dbReference type="Proteomes" id="UP000532440"/>
    </source>
</evidence>
<feature type="region of interest" description="Disordered" evidence="3">
    <location>
        <begin position="254"/>
        <end position="324"/>
    </location>
</feature>
<dbReference type="PANTHER" id="PTHR44858:SF1">
    <property type="entry name" value="UDP-N-ACETYLGLUCOSAMINE--PEPTIDE N-ACETYLGLUCOSAMINYLTRANSFERASE SPINDLY-RELATED"/>
    <property type="match status" value="1"/>
</dbReference>
<dbReference type="Pfam" id="PF13181">
    <property type="entry name" value="TPR_8"/>
    <property type="match status" value="1"/>
</dbReference>
<comment type="caution">
    <text evidence="5">The sequence shown here is derived from an EMBL/GenBank/DDBJ whole genome shotgun (WGS) entry which is preliminary data.</text>
</comment>
<evidence type="ECO:0000256" key="3">
    <source>
        <dbReference type="SAM" id="MobiDB-lite"/>
    </source>
</evidence>
<dbReference type="AlphaFoldDB" id="A0A7W8M993"/>
<protein>
    <submittedName>
        <fullName evidence="5">Tetratricopeptide (TPR) repeat protein</fullName>
    </submittedName>
</protein>
<organism evidence="5 6">
    <name type="scientific">Quisquiliibacterium transsilvanicum</name>
    <dbReference type="NCBI Taxonomy" id="1549638"/>
    <lineage>
        <taxon>Bacteria</taxon>
        <taxon>Pseudomonadati</taxon>
        <taxon>Pseudomonadota</taxon>
        <taxon>Betaproteobacteria</taxon>
        <taxon>Burkholderiales</taxon>
        <taxon>Burkholderiaceae</taxon>
        <taxon>Quisquiliibacterium</taxon>
    </lineage>
</organism>
<dbReference type="RefSeq" id="WP_183967106.1">
    <property type="nucleotide sequence ID" value="NZ_BAABEW010000002.1"/>
</dbReference>
<evidence type="ECO:0000313" key="5">
    <source>
        <dbReference type="EMBL" id="MBB5272065.1"/>
    </source>
</evidence>
<dbReference type="EMBL" id="JACHGB010000004">
    <property type="protein sequence ID" value="MBB5272065.1"/>
    <property type="molecule type" value="Genomic_DNA"/>
</dbReference>
<reference evidence="5 6" key="1">
    <citation type="submission" date="2020-08" db="EMBL/GenBank/DDBJ databases">
        <title>Genomic Encyclopedia of Type Strains, Phase IV (KMG-IV): sequencing the most valuable type-strain genomes for metagenomic binning, comparative biology and taxonomic classification.</title>
        <authorList>
            <person name="Goeker M."/>
        </authorList>
    </citation>
    <scope>NUCLEOTIDE SEQUENCE [LARGE SCALE GENOMIC DNA]</scope>
    <source>
        <strain evidence="5 6">DSM 29781</strain>
    </source>
</reference>
<accession>A0A7W8M993</accession>